<sequence length="72" mass="8843">MKTKQKEQRQDYLQHEELDFQMETEYFEDPEQSEIEYENAMRLWRRKAKIDCGLGFKTYLKNLENIHTVIPS</sequence>
<name>E9HRL7_DAPPU</name>
<keyword evidence="2" id="KW-1185">Reference proteome</keyword>
<dbReference type="InParanoid" id="E9HRL7"/>
<dbReference type="OrthoDB" id="193931at2759"/>
<reference evidence="1 2" key="1">
    <citation type="journal article" date="2011" name="Science">
        <title>The ecoresponsive genome of Daphnia pulex.</title>
        <authorList>
            <person name="Colbourne J.K."/>
            <person name="Pfrender M.E."/>
            <person name="Gilbert D."/>
            <person name="Thomas W.K."/>
            <person name="Tucker A."/>
            <person name="Oakley T.H."/>
            <person name="Tokishita S."/>
            <person name="Aerts A."/>
            <person name="Arnold G.J."/>
            <person name="Basu M.K."/>
            <person name="Bauer D.J."/>
            <person name="Caceres C.E."/>
            <person name="Carmel L."/>
            <person name="Casola C."/>
            <person name="Choi J.H."/>
            <person name="Detter J.C."/>
            <person name="Dong Q."/>
            <person name="Dusheyko S."/>
            <person name="Eads B.D."/>
            <person name="Frohlich T."/>
            <person name="Geiler-Samerotte K.A."/>
            <person name="Gerlach D."/>
            <person name="Hatcher P."/>
            <person name="Jogdeo S."/>
            <person name="Krijgsveld J."/>
            <person name="Kriventseva E.V."/>
            <person name="Kultz D."/>
            <person name="Laforsch C."/>
            <person name="Lindquist E."/>
            <person name="Lopez J."/>
            <person name="Manak J.R."/>
            <person name="Muller J."/>
            <person name="Pangilinan J."/>
            <person name="Patwardhan R.P."/>
            <person name="Pitluck S."/>
            <person name="Pritham E.J."/>
            <person name="Rechtsteiner A."/>
            <person name="Rho M."/>
            <person name="Rogozin I.B."/>
            <person name="Sakarya O."/>
            <person name="Salamov A."/>
            <person name="Schaack S."/>
            <person name="Shapiro H."/>
            <person name="Shiga Y."/>
            <person name="Skalitzky C."/>
            <person name="Smith Z."/>
            <person name="Souvorov A."/>
            <person name="Sung W."/>
            <person name="Tang Z."/>
            <person name="Tsuchiya D."/>
            <person name="Tu H."/>
            <person name="Vos H."/>
            <person name="Wang M."/>
            <person name="Wolf Y.I."/>
            <person name="Yamagata H."/>
            <person name="Yamada T."/>
            <person name="Ye Y."/>
            <person name="Shaw J.R."/>
            <person name="Andrews J."/>
            <person name="Crease T.J."/>
            <person name="Tang H."/>
            <person name="Lucas S.M."/>
            <person name="Robertson H.M."/>
            <person name="Bork P."/>
            <person name="Koonin E.V."/>
            <person name="Zdobnov E.M."/>
            <person name="Grigoriev I.V."/>
            <person name="Lynch M."/>
            <person name="Boore J.L."/>
        </authorList>
    </citation>
    <scope>NUCLEOTIDE SEQUENCE [LARGE SCALE GENOMIC DNA]</scope>
</reference>
<evidence type="ECO:0000313" key="2">
    <source>
        <dbReference type="Proteomes" id="UP000000305"/>
    </source>
</evidence>
<accession>E9HRL7</accession>
<dbReference type="EMBL" id="GL732738">
    <property type="protein sequence ID" value="EFX65615.1"/>
    <property type="molecule type" value="Genomic_DNA"/>
</dbReference>
<dbReference type="Proteomes" id="UP000000305">
    <property type="component" value="Unassembled WGS sequence"/>
</dbReference>
<gene>
    <name evidence="1" type="ORF">DAPPUDRAFT_333021</name>
</gene>
<proteinExistence type="predicted"/>
<protein>
    <submittedName>
        <fullName evidence="1">Uncharacterized protein</fullName>
    </submittedName>
</protein>
<dbReference type="AlphaFoldDB" id="E9HRL7"/>
<dbReference type="KEGG" id="dpx:DAPPUDRAFT_333021"/>
<organism evidence="1 2">
    <name type="scientific">Daphnia pulex</name>
    <name type="common">Water flea</name>
    <dbReference type="NCBI Taxonomy" id="6669"/>
    <lineage>
        <taxon>Eukaryota</taxon>
        <taxon>Metazoa</taxon>
        <taxon>Ecdysozoa</taxon>
        <taxon>Arthropoda</taxon>
        <taxon>Crustacea</taxon>
        <taxon>Branchiopoda</taxon>
        <taxon>Diplostraca</taxon>
        <taxon>Cladocera</taxon>
        <taxon>Anomopoda</taxon>
        <taxon>Daphniidae</taxon>
        <taxon>Daphnia</taxon>
    </lineage>
</organism>
<evidence type="ECO:0000313" key="1">
    <source>
        <dbReference type="EMBL" id="EFX65615.1"/>
    </source>
</evidence>
<dbReference type="HOGENOM" id="CLU_2724771_0_0_1"/>